<organism evidence="7">
    <name type="scientific">Aphis gossypii</name>
    <name type="common">Cotton aphid</name>
    <dbReference type="NCBI Taxonomy" id="80765"/>
    <lineage>
        <taxon>Eukaryota</taxon>
        <taxon>Metazoa</taxon>
        <taxon>Ecdysozoa</taxon>
        <taxon>Arthropoda</taxon>
        <taxon>Hexapoda</taxon>
        <taxon>Insecta</taxon>
        <taxon>Pterygota</taxon>
        <taxon>Neoptera</taxon>
        <taxon>Paraneoptera</taxon>
        <taxon>Hemiptera</taxon>
        <taxon>Sternorrhyncha</taxon>
        <taxon>Aphidomorpha</taxon>
        <taxon>Aphidoidea</taxon>
        <taxon>Aphididae</taxon>
        <taxon>Aphidini</taxon>
        <taxon>Aphis</taxon>
        <taxon>Aphis</taxon>
    </lineage>
</organism>
<dbReference type="GO" id="GO:0009249">
    <property type="term" value="P:protein lipoylation"/>
    <property type="evidence" value="ECO:0007669"/>
    <property type="project" value="TreeGrafter"/>
</dbReference>
<dbReference type="EMBL" id="KR028427">
    <property type="protein sequence ID" value="AML23853.1"/>
    <property type="molecule type" value="mRNA"/>
</dbReference>
<feature type="domain" description="Lipoyl-binding" evidence="6">
    <location>
        <begin position="51"/>
        <end position="133"/>
    </location>
</feature>
<dbReference type="GO" id="GO:0005960">
    <property type="term" value="C:glycine cleavage complex"/>
    <property type="evidence" value="ECO:0007669"/>
    <property type="project" value="UniProtKB-UniRule"/>
</dbReference>
<name>A0A165RB70_APHGO</name>
<evidence type="ECO:0000256" key="2">
    <source>
        <dbReference type="ARBA" id="ARBA00022823"/>
    </source>
</evidence>
<evidence type="ECO:0000256" key="3">
    <source>
        <dbReference type="ARBA" id="ARBA00022946"/>
    </source>
</evidence>
<dbReference type="InterPro" id="IPR000089">
    <property type="entry name" value="Biotin_lipoyl"/>
</dbReference>
<gene>
    <name evidence="8" type="ORF">APHIGO_LOCUS2387</name>
</gene>
<evidence type="ECO:0000313" key="9">
    <source>
        <dbReference type="Proteomes" id="UP001154329"/>
    </source>
</evidence>
<evidence type="ECO:0000256" key="4">
    <source>
        <dbReference type="PIRSR" id="PIRSR617453-50"/>
    </source>
</evidence>
<keyword evidence="5" id="KW-0496">Mitochondrion</keyword>
<reference evidence="8" key="2">
    <citation type="submission" date="2022-02" db="EMBL/GenBank/DDBJ databases">
        <authorList>
            <person name="King R."/>
        </authorList>
    </citation>
    <scope>NUCLEOTIDE SEQUENCE</scope>
</reference>
<dbReference type="GO" id="GO:0005739">
    <property type="term" value="C:mitochondrion"/>
    <property type="evidence" value="ECO:0007669"/>
    <property type="project" value="UniProtKB-SubCell"/>
</dbReference>
<protein>
    <recommendedName>
        <fullName evidence="5">Glycine cleavage system H protein</fullName>
    </recommendedName>
</protein>
<feature type="modified residue" description="N6-lipoyllysine" evidence="4">
    <location>
        <position position="92"/>
    </location>
</feature>
<dbReference type="InterPro" id="IPR002930">
    <property type="entry name" value="GCV_H"/>
</dbReference>
<dbReference type="OrthoDB" id="10264154at2759"/>
<comment type="similarity">
    <text evidence="1 5">Belongs to the GcvH family.</text>
</comment>
<keyword evidence="9" id="KW-1185">Reference proteome</keyword>
<dbReference type="EMBL" id="OU899034">
    <property type="protein sequence ID" value="CAH1713426.1"/>
    <property type="molecule type" value="Genomic_DNA"/>
</dbReference>
<dbReference type="PROSITE" id="PS00189">
    <property type="entry name" value="LIPOYL"/>
    <property type="match status" value="1"/>
</dbReference>
<dbReference type="InterPro" id="IPR003016">
    <property type="entry name" value="2-oxoA_DH_lipoyl-BS"/>
</dbReference>
<comment type="subcellular location">
    <subcellularLocation>
        <location evidence="5">Mitochondrion</location>
    </subcellularLocation>
</comment>
<proteinExistence type="evidence at transcript level"/>
<dbReference type="Gene3D" id="2.40.50.100">
    <property type="match status" value="1"/>
</dbReference>
<keyword evidence="2 4" id="KW-0450">Lipoyl</keyword>
<dbReference type="InterPro" id="IPR011053">
    <property type="entry name" value="Single_hybrid_motif"/>
</dbReference>
<dbReference type="NCBIfam" id="NF002270">
    <property type="entry name" value="PRK01202.1"/>
    <property type="match status" value="1"/>
</dbReference>
<comment type="cofactor">
    <cofactor evidence="5">
        <name>(R)-lipoate</name>
        <dbReference type="ChEBI" id="CHEBI:83088"/>
    </cofactor>
    <text evidence="5">Binds 1 lipoyl cofactor covalently.</text>
</comment>
<reference evidence="8" key="3">
    <citation type="submission" date="2022-10" db="EMBL/GenBank/DDBJ databases">
        <authorList>
            <consortium name="ENA_rothamsted_submissions"/>
            <consortium name="culmorum"/>
            <person name="King R."/>
        </authorList>
    </citation>
    <scope>NUCLEOTIDE SEQUENCE</scope>
</reference>
<dbReference type="HAMAP" id="MF_00272">
    <property type="entry name" value="GcvH"/>
    <property type="match status" value="1"/>
</dbReference>
<comment type="subunit">
    <text evidence="5">The glycine cleavage system is composed of four proteins: P, T, L and H.</text>
</comment>
<evidence type="ECO:0000313" key="8">
    <source>
        <dbReference type="EMBL" id="CAH1713426.1"/>
    </source>
</evidence>
<dbReference type="Pfam" id="PF01597">
    <property type="entry name" value="GCV_H"/>
    <property type="match status" value="1"/>
</dbReference>
<evidence type="ECO:0000256" key="5">
    <source>
        <dbReference type="RuleBase" id="RU364055"/>
    </source>
</evidence>
<comment type="function">
    <text evidence="5">The H protein shuttles the methylamine group of glycine from the P protein to the T protein.</text>
</comment>
<dbReference type="PANTHER" id="PTHR11715:SF3">
    <property type="entry name" value="GLYCINE CLEAVAGE SYSTEM H PROTEIN-RELATED"/>
    <property type="match status" value="1"/>
</dbReference>
<reference evidence="7" key="1">
    <citation type="submission" date="2015-03" db="EMBL/GenBank/DDBJ databases">
        <authorList>
            <person name="Murphy D."/>
        </authorList>
    </citation>
    <scope>NUCLEOTIDE SEQUENCE</scope>
</reference>
<keyword evidence="3 5" id="KW-0809">Transit peptide</keyword>
<dbReference type="PROSITE" id="PS50968">
    <property type="entry name" value="BIOTINYL_LIPOYL"/>
    <property type="match status" value="1"/>
</dbReference>
<dbReference type="PANTHER" id="PTHR11715">
    <property type="entry name" value="GLYCINE CLEAVAGE SYSTEM H PROTEIN"/>
    <property type="match status" value="1"/>
</dbReference>
<dbReference type="NCBIfam" id="TIGR00527">
    <property type="entry name" value="gcvH"/>
    <property type="match status" value="1"/>
</dbReference>
<evidence type="ECO:0000259" key="6">
    <source>
        <dbReference type="PROSITE" id="PS50968"/>
    </source>
</evidence>
<dbReference type="AlphaFoldDB" id="A0A165RB70"/>
<sequence length="158" mass="17875">MIRIIKVTNCIWRNANHTQRLSASALRFSTSNVKDRYYTEKHEWIDVKDNIGTIGISDYAQDALGDVVYAELPSVGTEVKIKEECGALESVKAASELYSPVSGKVVEINSQVETRPALINQSCYENGWLFKLELSSLEEIPNLMNEEQYAEFIKQDHS</sequence>
<dbReference type="GO" id="GO:0019464">
    <property type="term" value="P:glycine decarboxylation via glycine cleavage system"/>
    <property type="evidence" value="ECO:0007669"/>
    <property type="project" value="UniProtKB-UniRule"/>
</dbReference>
<accession>A0A165RB70</accession>
<dbReference type="Proteomes" id="UP001154329">
    <property type="component" value="Chromosome 1"/>
</dbReference>
<dbReference type="InterPro" id="IPR017453">
    <property type="entry name" value="GCV_H_sub"/>
</dbReference>
<evidence type="ECO:0000256" key="1">
    <source>
        <dbReference type="ARBA" id="ARBA00009249"/>
    </source>
</evidence>
<dbReference type="InterPro" id="IPR033753">
    <property type="entry name" value="GCV_H/Fam206"/>
</dbReference>
<dbReference type="SUPFAM" id="SSF51230">
    <property type="entry name" value="Single hybrid motif"/>
    <property type="match status" value="1"/>
</dbReference>
<dbReference type="CDD" id="cd06848">
    <property type="entry name" value="GCS_H"/>
    <property type="match status" value="1"/>
</dbReference>
<evidence type="ECO:0000313" key="7">
    <source>
        <dbReference type="EMBL" id="AML23853.1"/>
    </source>
</evidence>